<name>A0AAX3EE63_PAEUR</name>
<organism evidence="1 2">
    <name type="scientific">Paenarthrobacter ureafaciens</name>
    <dbReference type="NCBI Taxonomy" id="37931"/>
    <lineage>
        <taxon>Bacteria</taxon>
        <taxon>Bacillati</taxon>
        <taxon>Actinomycetota</taxon>
        <taxon>Actinomycetes</taxon>
        <taxon>Micrococcales</taxon>
        <taxon>Micrococcaceae</taxon>
        <taxon>Paenarthrobacter</taxon>
    </lineage>
</organism>
<keyword evidence="2" id="KW-1185">Reference proteome</keyword>
<dbReference type="RefSeq" id="WP_182263981.1">
    <property type="nucleotide sequence ID" value="NZ_CP043010.1"/>
</dbReference>
<protein>
    <submittedName>
        <fullName evidence="1">Uncharacterized protein</fullName>
    </submittedName>
</protein>
<evidence type="ECO:0000313" key="1">
    <source>
        <dbReference type="EMBL" id="UYV96273.1"/>
    </source>
</evidence>
<proteinExistence type="predicted"/>
<dbReference type="AlphaFoldDB" id="A0AAX3EE63"/>
<reference evidence="1" key="1">
    <citation type="submission" date="2022-07" db="EMBL/GenBank/DDBJ databases">
        <authorList>
            <person name="Wu T."/>
        </authorList>
    </citation>
    <scope>NUCLEOTIDE SEQUENCE</scope>
    <source>
        <strain evidence="1">SD-1</strain>
    </source>
</reference>
<sequence length="376" mass="41153">MAAITAPWALEAAARIREPHRQVLKATAYPVTGAPFDLDVLQATVTLDESWSPRIQASLSCEVPADKAQLAALDPRKRVRVKVYAGYQWNSVSEDVQLLADLHLRNRDIKRPDNTLELRLASDEALAQDYKRQSWDTQPPTTNLLDFVTYHANIASIPETIQPVLTDFVTSFGASSLTGVVQEPGKDSWSLLADAQDRAGCRIYVDGNRRWHIERLPKLGVTALNLTIGVDGIITESSATLSREDFKNAVTIKYAWRDGAGNDQVIYGNCFVNSGEFATSAIGFNVYYLERSVPATQAQADAAAKTVLTSVGRRGNSYSITALNAFWLTPGSTVTATLPEGDQRKMLVSSVSFNYPSGEMSLKLRQPEDLSTAATP</sequence>
<accession>A0AAX3EE63</accession>
<evidence type="ECO:0000313" key="2">
    <source>
        <dbReference type="Proteomes" id="UP001163293"/>
    </source>
</evidence>
<dbReference type="Proteomes" id="UP001163293">
    <property type="component" value="Chromosome"/>
</dbReference>
<dbReference type="EMBL" id="CP101185">
    <property type="protein sequence ID" value="UYV96273.1"/>
    <property type="molecule type" value="Genomic_DNA"/>
</dbReference>
<gene>
    <name evidence="1" type="ORF">NL394_14515</name>
</gene>